<evidence type="ECO:0000313" key="7">
    <source>
        <dbReference type="Proteomes" id="UP000327194"/>
    </source>
</evidence>
<proteinExistence type="inferred from homology"/>
<dbReference type="HAMAP" id="MF_00245">
    <property type="entry name" value="UPF0122"/>
    <property type="match status" value="1"/>
</dbReference>
<sequence>MDIKKNNRINALYDFYGELLTKKQAEYIQEYYADDFSLGEISENFDISRQAVYDNIKRTEQILEDYESKMHLYQLFVLRNQQTDEIRDYVRKNYPNDTELNELVDHLEITEEN</sequence>
<evidence type="ECO:0000313" key="6">
    <source>
        <dbReference type="Proteomes" id="UP000031397"/>
    </source>
</evidence>
<dbReference type="OrthoDB" id="6392at2"/>
<evidence type="ECO:0000313" key="4">
    <source>
        <dbReference type="EMBL" id="KID42169.1"/>
    </source>
</evidence>
<dbReference type="PANTHER" id="PTHR40083:SF1">
    <property type="entry name" value="UPF0122 PROTEIN YLXM"/>
    <property type="match status" value="1"/>
</dbReference>
<dbReference type="InterPro" id="IPR007394">
    <property type="entry name" value="UPF0122"/>
</dbReference>
<evidence type="ECO:0000256" key="1">
    <source>
        <dbReference type="ARBA" id="ARBA00008720"/>
    </source>
</evidence>
<dbReference type="KEGG" id="lfv:LF543_03170"/>
<name>A0A0C1M743_9LACO</name>
<evidence type="ECO:0000256" key="3">
    <source>
        <dbReference type="HAMAP-Rule" id="MF_00245"/>
    </source>
</evidence>
<dbReference type="RefSeq" id="WP_010021503.1">
    <property type="nucleotide sequence ID" value="NZ_AZDS01000001.1"/>
</dbReference>
<reference evidence="4 6" key="1">
    <citation type="submission" date="2014-06" db="EMBL/GenBank/DDBJ databases">
        <title>Functional and comparative genomic analyses of the Drosophila gut microbiota identify candidate symbiosis factors.</title>
        <authorList>
            <person name="Newell P.D."/>
            <person name="Chaston J.M."/>
            <person name="Douglas A.E."/>
        </authorList>
    </citation>
    <scope>NUCLEOTIDE SEQUENCE [LARGE SCALE GENOMIC DNA]</scope>
    <source>
        <strain evidence="4 6">DmCS_002</strain>
    </source>
</reference>
<dbReference type="EMBL" id="JOJZ01000010">
    <property type="protein sequence ID" value="KID42169.1"/>
    <property type="molecule type" value="Genomic_DNA"/>
</dbReference>
<dbReference type="AlphaFoldDB" id="A0A0C1M743"/>
<keyword evidence="6" id="KW-1185">Reference proteome</keyword>
<dbReference type="SUPFAM" id="SSF88659">
    <property type="entry name" value="Sigma3 and sigma4 domains of RNA polymerase sigma factors"/>
    <property type="match status" value="1"/>
</dbReference>
<organism evidence="4 6">
    <name type="scientific">Fructilactobacillus fructivorans</name>
    <dbReference type="NCBI Taxonomy" id="1614"/>
    <lineage>
        <taxon>Bacteria</taxon>
        <taxon>Bacillati</taxon>
        <taxon>Bacillota</taxon>
        <taxon>Bacilli</taxon>
        <taxon>Lactobacillales</taxon>
        <taxon>Lactobacillaceae</taxon>
        <taxon>Fructilactobacillus</taxon>
    </lineage>
</organism>
<protein>
    <recommendedName>
        <fullName evidence="3">UPF0122 protein LF543_03170</fullName>
    </recommendedName>
</protein>
<comment type="similarity">
    <text evidence="1 3">Belongs to the UPF0122 family.</text>
</comment>
<dbReference type="EMBL" id="CP045562">
    <property type="protein sequence ID" value="QFX92615.1"/>
    <property type="molecule type" value="Genomic_DNA"/>
</dbReference>
<gene>
    <name evidence="5" type="ORF">LF543_03170</name>
    <name evidence="4" type="ORF">LfDm3_0574</name>
</gene>
<dbReference type="NCBIfam" id="NF001070">
    <property type="entry name" value="PRK00118.1-6"/>
    <property type="match status" value="1"/>
</dbReference>
<dbReference type="Proteomes" id="UP000327194">
    <property type="component" value="Chromosome"/>
</dbReference>
<evidence type="ECO:0000313" key="5">
    <source>
        <dbReference type="EMBL" id="QFX92615.1"/>
    </source>
</evidence>
<keyword evidence="5" id="KW-0238">DNA-binding</keyword>
<dbReference type="InterPro" id="IPR013324">
    <property type="entry name" value="RNA_pol_sigma_r3/r4-like"/>
</dbReference>
<accession>A0A0C1M743</accession>
<dbReference type="PATRIC" id="fig|1614.7.peg.562"/>
<evidence type="ECO:0000256" key="2">
    <source>
        <dbReference type="ARBA" id="ARBA00024764"/>
    </source>
</evidence>
<dbReference type="InterPro" id="IPR054831">
    <property type="entry name" value="UPF0122_fam_protein"/>
</dbReference>
<reference evidence="5 7" key="2">
    <citation type="submission" date="2019-10" db="EMBL/GenBank/DDBJ databases">
        <title>Genome sequencing of Lactobacillus fructivorans.</title>
        <authorList>
            <person name="Kim K."/>
        </authorList>
    </citation>
    <scope>NUCLEOTIDE SEQUENCE [LARGE SCALE GENOMIC DNA]</scope>
    <source>
        <strain evidence="5 7">LF543</strain>
    </source>
</reference>
<dbReference type="NCBIfam" id="NF045758">
    <property type="entry name" value="YlxM"/>
    <property type="match status" value="1"/>
</dbReference>
<dbReference type="GO" id="GO:0003677">
    <property type="term" value="F:DNA binding"/>
    <property type="evidence" value="ECO:0007669"/>
    <property type="project" value="UniProtKB-KW"/>
</dbReference>
<dbReference type="PANTHER" id="PTHR40083">
    <property type="entry name" value="UPF0122 PROTEIN CBO2450/CLC_2298"/>
    <property type="match status" value="1"/>
</dbReference>
<comment type="function">
    <text evidence="2 3">Might take part in the signal recognition particle (SRP) pathway. This is inferred from the conservation of its genetic proximity to ftsY/ffh. May be a regulatory protein.</text>
</comment>
<dbReference type="Proteomes" id="UP000031397">
    <property type="component" value="Unassembled WGS sequence"/>
</dbReference>
<dbReference type="NCBIfam" id="NF001068">
    <property type="entry name" value="PRK00118.1-4"/>
    <property type="match status" value="1"/>
</dbReference>
<dbReference type="Gene3D" id="1.10.10.10">
    <property type="entry name" value="Winged helix-like DNA-binding domain superfamily/Winged helix DNA-binding domain"/>
    <property type="match status" value="1"/>
</dbReference>
<dbReference type="GeneID" id="74913260"/>
<dbReference type="Pfam" id="PF04297">
    <property type="entry name" value="UPF0122"/>
    <property type="match status" value="1"/>
</dbReference>
<dbReference type="InterPro" id="IPR036388">
    <property type="entry name" value="WH-like_DNA-bd_sf"/>
</dbReference>